<feature type="transmembrane region" description="Helical" evidence="7">
    <location>
        <begin position="16"/>
        <end position="39"/>
    </location>
</feature>
<dbReference type="Ensembl" id="ENSDCDT00010064243.1">
    <property type="protein sequence ID" value="ENSDCDP00010053733.1"/>
    <property type="gene ID" value="ENSDCDG00010031149.1"/>
</dbReference>
<reference evidence="8" key="3">
    <citation type="submission" date="2025-09" db="UniProtKB">
        <authorList>
            <consortium name="Ensembl"/>
        </authorList>
    </citation>
    <scope>IDENTIFICATION</scope>
</reference>
<feature type="transmembrane region" description="Helical" evidence="7">
    <location>
        <begin position="324"/>
        <end position="344"/>
    </location>
</feature>
<dbReference type="GO" id="GO:0070782">
    <property type="term" value="P:phosphatidylserine exposure on apoptotic cell surface"/>
    <property type="evidence" value="ECO:0007669"/>
    <property type="project" value="TreeGrafter"/>
</dbReference>
<dbReference type="GO" id="GO:0005886">
    <property type="term" value="C:plasma membrane"/>
    <property type="evidence" value="ECO:0007669"/>
    <property type="project" value="UniProtKB-SubCell"/>
</dbReference>
<reference evidence="8" key="2">
    <citation type="submission" date="2025-08" db="UniProtKB">
        <authorList>
            <consortium name="Ensembl"/>
        </authorList>
    </citation>
    <scope>IDENTIFICATION</scope>
</reference>
<organism evidence="8 9">
    <name type="scientific">Denticeps clupeoides</name>
    <name type="common">denticle herring</name>
    <dbReference type="NCBI Taxonomy" id="299321"/>
    <lineage>
        <taxon>Eukaryota</taxon>
        <taxon>Metazoa</taxon>
        <taxon>Chordata</taxon>
        <taxon>Craniata</taxon>
        <taxon>Vertebrata</taxon>
        <taxon>Euteleostomi</taxon>
        <taxon>Actinopterygii</taxon>
        <taxon>Neopterygii</taxon>
        <taxon>Teleostei</taxon>
        <taxon>Clupei</taxon>
        <taxon>Clupeiformes</taxon>
        <taxon>Denticipitoidei</taxon>
        <taxon>Denticipitidae</taxon>
        <taxon>Denticeps</taxon>
    </lineage>
</organism>
<keyword evidence="5 7" id="KW-1133">Transmembrane helix</keyword>
<dbReference type="Pfam" id="PF09815">
    <property type="entry name" value="XK-related"/>
    <property type="match status" value="1"/>
</dbReference>
<reference evidence="8 9" key="1">
    <citation type="submission" date="2020-06" db="EMBL/GenBank/DDBJ databases">
        <authorList>
            <consortium name="Wellcome Sanger Institute Data Sharing"/>
        </authorList>
    </citation>
    <scope>NUCLEOTIDE SEQUENCE [LARGE SCALE GENOMIC DNA]</scope>
</reference>
<protein>
    <recommendedName>
        <fullName evidence="7">XK-related protein</fullName>
    </recommendedName>
</protein>
<keyword evidence="3" id="KW-1003">Cell membrane</keyword>
<feature type="transmembrane region" description="Helical" evidence="7">
    <location>
        <begin position="46"/>
        <end position="69"/>
    </location>
</feature>
<evidence type="ECO:0000256" key="5">
    <source>
        <dbReference type="ARBA" id="ARBA00022989"/>
    </source>
</evidence>
<dbReference type="PANTHER" id="PTHR16024:SF19">
    <property type="entry name" value="XK-RELATED PROTEIN"/>
    <property type="match status" value="1"/>
</dbReference>
<dbReference type="PANTHER" id="PTHR16024">
    <property type="entry name" value="XK-RELATED PROTEIN"/>
    <property type="match status" value="1"/>
</dbReference>
<evidence type="ECO:0000313" key="8">
    <source>
        <dbReference type="Ensembl" id="ENSDCDP00010053733.1"/>
    </source>
</evidence>
<comment type="subcellular location">
    <subcellularLocation>
        <location evidence="1">Cell membrane</location>
        <topology evidence="1">Multi-pass membrane protein</topology>
    </subcellularLocation>
    <subcellularLocation>
        <location evidence="7">Membrane</location>
        <topology evidence="7">Multi-pass membrane protein</topology>
    </subcellularLocation>
</comment>
<feature type="transmembrane region" description="Helical" evidence="7">
    <location>
        <begin position="292"/>
        <end position="312"/>
    </location>
</feature>
<evidence type="ECO:0000256" key="6">
    <source>
        <dbReference type="ARBA" id="ARBA00023136"/>
    </source>
</evidence>
<dbReference type="InterPro" id="IPR050895">
    <property type="entry name" value="XK-related_scramblase"/>
</dbReference>
<dbReference type="AlphaFoldDB" id="A0AAY4E7U5"/>
<keyword evidence="6 7" id="KW-0472">Membrane</keyword>
<dbReference type="Proteomes" id="UP000694580">
    <property type="component" value="Chromosome 20"/>
</dbReference>
<dbReference type="GO" id="GO:0043652">
    <property type="term" value="P:engulfment of apoptotic cell"/>
    <property type="evidence" value="ECO:0007669"/>
    <property type="project" value="TreeGrafter"/>
</dbReference>
<evidence type="ECO:0000256" key="7">
    <source>
        <dbReference type="RuleBase" id="RU910716"/>
    </source>
</evidence>
<accession>A0AAY4E7U5</accession>
<evidence type="ECO:0000256" key="3">
    <source>
        <dbReference type="ARBA" id="ARBA00022475"/>
    </source>
</evidence>
<comment type="similarity">
    <text evidence="2 7">Belongs to the XK family.</text>
</comment>
<dbReference type="GO" id="GO:1902742">
    <property type="term" value="P:apoptotic process involved in development"/>
    <property type="evidence" value="ECO:0007669"/>
    <property type="project" value="TreeGrafter"/>
</dbReference>
<name>A0AAY4E7U5_9TELE</name>
<evidence type="ECO:0000256" key="2">
    <source>
        <dbReference type="ARBA" id="ARBA00008789"/>
    </source>
</evidence>
<feature type="transmembrane region" description="Helical" evidence="7">
    <location>
        <begin position="167"/>
        <end position="185"/>
    </location>
</feature>
<dbReference type="InterPro" id="IPR018629">
    <property type="entry name" value="XK-rel"/>
</dbReference>
<feature type="transmembrane region" description="Helical" evidence="7">
    <location>
        <begin position="232"/>
        <end position="251"/>
    </location>
</feature>
<keyword evidence="9" id="KW-1185">Reference proteome</keyword>
<evidence type="ECO:0000313" key="9">
    <source>
        <dbReference type="Proteomes" id="UP000694580"/>
    </source>
</evidence>
<keyword evidence="4 7" id="KW-0812">Transmembrane</keyword>
<sequence length="392" mass="45141">MDEFVMEKLSFLSLEWNLLGLGLCLADVVLDVHVVLGFYQEEAYACMGVLIFLLLLSSVLLNMFSYLWYSYRPIEQQEETSIFPYINRYLKNQCLIKTLHVLQLGIYLRSISVRNRKTTKPLEGNIVNHLNNDLSILKVIEAFTENAPQLTLMMCVMLLRGDPEIVTCLKTAAALSAIAFSVLMYHRSLCSSLPNESKEDWRSSLVYFLWNLLLIGPRLGALALFASVEPCYTAAHFLVLWPVLVLWAWRQDTDFMDSQCGEWLYRATVGVIWYFSWFDASPTRGSTRNKRIIYHSLMSVHTAVLLTMWFFWKEEPFRLGPVSAPLLIVITSLYILGIIVRIVYYKKLHVELRTKDQILSVGSSAPSEPEESQFSLHAYSGRMRVKEKTLKM</sequence>
<evidence type="ECO:0000256" key="4">
    <source>
        <dbReference type="ARBA" id="ARBA00022692"/>
    </source>
</evidence>
<feature type="transmembrane region" description="Helical" evidence="7">
    <location>
        <begin position="205"/>
        <end position="225"/>
    </location>
</feature>
<dbReference type="GeneTree" id="ENSGT01140000282565"/>
<proteinExistence type="inferred from homology"/>
<evidence type="ECO:0000256" key="1">
    <source>
        <dbReference type="ARBA" id="ARBA00004651"/>
    </source>
</evidence>